<dbReference type="InterPro" id="IPR043502">
    <property type="entry name" value="DNA/RNA_pol_sf"/>
</dbReference>
<dbReference type="InterPro" id="IPR025188">
    <property type="entry name" value="DUF4113"/>
</dbReference>
<dbReference type="Pfam" id="PF11799">
    <property type="entry name" value="IMS_C"/>
    <property type="match status" value="1"/>
</dbReference>
<dbReference type="InterPro" id="IPR036775">
    <property type="entry name" value="DNA_pol_Y-fam_lit_finger_sf"/>
</dbReference>
<feature type="domain" description="UmuC" evidence="6">
    <location>
        <begin position="7"/>
        <end position="191"/>
    </location>
</feature>
<dbReference type="Pfam" id="PF13438">
    <property type="entry name" value="DUF4113"/>
    <property type="match status" value="1"/>
</dbReference>
<dbReference type="AlphaFoldDB" id="A0A8J6NB18"/>
<evidence type="ECO:0000313" key="8">
    <source>
        <dbReference type="Proteomes" id="UP000599024"/>
    </source>
</evidence>
<keyword evidence="4" id="KW-0234">DNA repair</keyword>
<dbReference type="InterPro" id="IPR017961">
    <property type="entry name" value="DNA_pol_Y-fam_little_finger"/>
</dbReference>
<organism evidence="7 8">
    <name type="scientific">Candidatus Desulfatifera sulfidica</name>
    <dbReference type="NCBI Taxonomy" id="2841691"/>
    <lineage>
        <taxon>Bacteria</taxon>
        <taxon>Pseudomonadati</taxon>
        <taxon>Thermodesulfobacteriota</taxon>
        <taxon>Desulfobulbia</taxon>
        <taxon>Desulfobulbales</taxon>
        <taxon>Desulfobulbaceae</taxon>
        <taxon>Candidatus Desulfatifera</taxon>
    </lineage>
</organism>
<dbReference type="SUPFAM" id="SSF100879">
    <property type="entry name" value="Lesion bypass DNA polymerase (Y-family), little finger domain"/>
    <property type="match status" value="1"/>
</dbReference>
<proteinExistence type="inferred from homology"/>
<protein>
    <submittedName>
        <fullName evidence="7">Y-family DNA polymerase</fullName>
    </submittedName>
</protein>
<dbReference type="GO" id="GO:0003887">
    <property type="term" value="F:DNA-directed DNA polymerase activity"/>
    <property type="evidence" value="ECO:0007669"/>
    <property type="project" value="TreeGrafter"/>
</dbReference>
<dbReference type="InterPro" id="IPR050116">
    <property type="entry name" value="DNA_polymerase-Y"/>
</dbReference>
<comment type="caution">
    <text evidence="7">The sequence shown here is derived from an EMBL/GenBank/DDBJ whole genome shotgun (WGS) entry which is preliminary data.</text>
</comment>
<evidence type="ECO:0000313" key="7">
    <source>
        <dbReference type="EMBL" id="MBC8208205.1"/>
    </source>
</evidence>
<evidence type="ECO:0000256" key="2">
    <source>
        <dbReference type="ARBA" id="ARBA00022763"/>
    </source>
</evidence>
<evidence type="ECO:0000256" key="1">
    <source>
        <dbReference type="ARBA" id="ARBA00010945"/>
    </source>
</evidence>
<dbReference type="GO" id="GO:0005829">
    <property type="term" value="C:cytosol"/>
    <property type="evidence" value="ECO:0007669"/>
    <property type="project" value="TreeGrafter"/>
</dbReference>
<evidence type="ECO:0000256" key="5">
    <source>
        <dbReference type="ARBA" id="ARBA00023236"/>
    </source>
</evidence>
<name>A0A8J6NB18_9BACT</name>
<accession>A0A8J6NB18</accession>
<keyword evidence="2" id="KW-0227">DNA damage</keyword>
<dbReference type="GO" id="GO:0009432">
    <property type="term" value="P:SOS response"/>
    <property type="evidence" value="ECO:0007669"/>
    <property type="project" value="UniProtKB-KW"/>
</dbReference>
<sequence length="442" mass="49222">MNTQKFFALVDCNNFYVSCERLFRPELNNRPVLVLSNNDGCVIARSNEVKALGVKMGTPYFKVRGLAQRHGVKVFSSNYSLYGDLSHRVMDVLQQLEPEVEIYSIDEAFLMLPGSRFVDLASHCHTIRERVRQCVGIPVSLGVAPTRTLAKVANQFAKKDPACAGVCCLETPDAIDHLLVQTGVGDVWGIGNRSVEKLRRRGIVNGLQLKQADDDWIRRQLTVSGLRTVMELRGVSCIEIDDSRAQKRTLVCSRSFGRPVKDLPDLREALSSYVSRVAEKLRAQRSLASSLHVFLLTNRFRTDLPQYSRTLTLHLPEPGSSTPHLLRPALKGLEQLFKTGYLYQKVGVMLTGLVPAGQRQLSLFTANASSDTELMTAMDQINRRWGRDTLCYGGTGRAKTWAGRQSFCSPAYTTRWEDLPQVGAGSEKCQENVLPDGIIEGS</sequence>
<dbReference type="Gene3D" id="3.30.70.270">
    <property type="match status" value="1"/>
</dbReference>
<evidence type="ECO:0000259" key="6">
    <source>
        <dbReference type="PROSITE" id="PS50173"/>
    </source>
</evidence>
<dbReference type="SUPFAM" id="SSF56672">
    <property type="entry name" value="DNA/RNA polymerases"/>
    <property type="match status" value="1"/>
</dbReference>
<keyword evidence="5" id="KW-0742">SOS response</keyword>
<dbReference type="EMBL" id="JACNLK010000031">
    <property type="protein sequence ID" value="MBC8208205.1"/>
    <property type="molecule type" value="Genomic_DNA"/>
</dbReference>
<reference evidence="7 8" key="1">
    <citation type="submission" date="2020-08" db="EMBL/GenBank/DDBJ databases">
        <title>Bridging the membrane lipid divide: bacteria of the FCB group superphylum have the potential to synthesize archaeal ether lipids.</title>
        <authorList>
            <person name="Villanueva L."/>
            <person name="Von Meijenfeldt F.A.B."/>
            <person name="Westbye A.B."/>
            <person name="Yadav S."/>
            <person name="Hopmans E.C."/>
            <person name="Dutilh B.E."/>
            <person name="Sinninghe Damste J.S."/>
        </authorList>
    </citation>
    <scope>NUCLEOTIDE SEQUENCE [LARGE SCALE GENOMIC DNA]</scope>
    <source>
        <strain evidence="7">NIOZ-UU81</strain>
    </source>
</reference>
<dbReference type="GO" id="GO:0003684">
    <property type="term" value="F:damaged DNA binding"/>
    <property type="evidence" value="ECO:0007669"/>
    <property type="project" value="InterPro"/>
</dbReference>
<dbReference type="Pfam" id="PF00817">
    <property type="entry name" value="IMS"/>
    <property type="match status" value="1"/>
</dbReference>
<dbReference type="Proteomes" id="UP000599024">
    <property type="component" value="Unassembled WGS sequence"/>
</dbReference>
<dbReference type="PANTHER" id="PTHR11076">
    <property type="entry name" value="DNA REPAIR POLYMERASE UMUC / TRANSFERASE FAMILY MEMBER"/>
    <property type="match status" value="1"/>
</dbReference>
<dbReference type="PANTHER" id="PTHR11076:SF34">
    <property type="entry name" value="PROTEIN UMUC"/>
    <property type="match status" value="1"/>
</dbReference>
<keyword evidence="3" id="KW-0741">SOS mutagenesis</keyword>
<evidence type="ECO:0000256" key="4">
    <source>
        <dbReference type="ARBA" id="ARBA00023204"/>
    </source>
</evidence>
<dbReference type="InterPro" id="IPR001126">
    <property type="entry name" value="UmuC"/>
</dbReference>
<dbReference type="PROSITE" id="PS50173">
    <property type="entry name" value="UMUC"/>
    <property type="match status" value="1"/>
</dbReference>
<dbReference type="InterPro" id="IPR043128">
    <property type="entry name" value="Rev_trsase/Diguanyl_cyclase"/>
</dbReference>
<dbReference type="CDD" id="cd01700">
    <property type="entry name" value="PolY_Pol_V_umuC"/>
    <property type="match status" value="1"/>
</dbReference>
<dbReference type="GO" id="GO:0042276">
    <property type="term" value="P:error-prone translesion synthesis"/>
    <property type="evidence" value="ECO:0007669"/>
    <property type="project" value="TreeGrafter"/>
</dbReference>
<dbReference type="GO" id="GO:0006281">
    <property type="term" value="P:DNA repair"/>
    <property type="evidence" value="ECO:0007669"/>
    <property type="project" value="UniProtKB-KW"/>
</dbReference>
<dbReference type="Gene3D" id="3.40.1170.60">
    <property type="match status" value="1"/>
</dbReference>
<comment type="similarity">
    <text evidence="1">Belongs to the DNA polymerase type-Y family.</text>
</comment>
<gene>
    <name evidence="7" type="ORF">H8E79_03425</name>
</gene>
<evidence type="ECO:0000256" key="3">
    <source>
        <dbReference type="ARBA" id="ARBA00023199"/>
    </source>
</evidence>